<sequence length="139" mass="15197">MGPQFATHLMNIHEGLAIRKSQIADLLHLAPGAVSAAGNPEHKDGIASPRGLPGQKGVRQPDRAPENADKEEDERQQGEKAQKKPEFGREEERQKRPPGRRQDTSEGEDMAGTLTAVQEARPEDSSHASGEAWHSQVRP</sequence>
<keyword evidence="3" id="KW-1185">Reference proteome</keyword>
<reference evidence="2" key="1">
    <citation type="journal article" date="2022" name="bioRxiv">
        <title>Sequencing and chromosome-scale assembly of the giantPleurodeles waltlgenome.</title>
        <authorList>
            <person name="Brown T."/>
            <person name="Elewa A."/>
            <person name="Iarovenko S."/>
            <person name="Subramanian E."/>
            <person name="Araus A.J."/>
            <person name="Petzold A."/>
            <person name="Susuki M."/>
            <person name="Suzuki K.-i.T."/>
            <person name="Hayashi T."/>
            <person name="Toyoda A."/>
            <person name="Oliveira C."/>
            <person name="Osipova E."/>
            <person name="Leigh N.D."/>
            <person name="Simon A."/>
            <person name="Yun M.H."/>
        </authorList>
    </citation>
    <scope>NUCLEOTIDE SEQUENCE</scope>
    <source>
        <strain evidence="2">20211129_DDA</strain>
        <tissue evidence="2">Liver</tissue>
    </source>
</reference>
<gene>
    <name evidence="2" type="ORF">NDU88_008775</name>
</gene>
<evidence type="ECO:0000313" key="2">
    <source>
        <dbReference type="EMBL" id="KAJ1130422.1"/>
    </source>
</evidence>
<accession>A0AAV7PQ43</accession>
<name>A0AAV7PQ43_PLEWA</name>
<dbReference type="AlphaFoldDB" id="A0AAV7PQ43"/>
<feature type="region of interest" description="Disordered" evidence="1">
    <location>
        <begin position="34"/>
        <end position="139"/>
    </location>
</feature>
<evidence type="ECO:0000313" key="3">
    <source>
        <dbReference type="Proteomes" id="UP001066276"/>
    </source>
</evidence>
<dbReference type="Proteomes" id="UP001066276">
    <property type="component" value="Chromosome 7"/>
</dbReference>
<comment type="caution">
    <text evidence="2">The sequence shown here is derived from an EMBL/GenBank/DDBJ whole genome shotgun (WGS) entry which is preliminary data.</text>
</comment>
<evidence type="ECO:0000256" key="1">
    <source>
        <dbReference type="SAM" id="MobiDB-lite"/>
    </source>
</evidence>
<dbReference type="EMBL" id="JANPWB010000011">
    <property type="protein sequence ID" value="KAJ1130422.1"/>
    <property type="molecule type" value="Genomic_DNA"/>
</dbReference>
<protein>
    <submittedName>
        <fullName evidence="2">Uncharacterized protein</fullName>
    </submittedName>
</protein>
<proteinExistence type="predicted"/>
<feature type="compositionally biased region" description="Basic and acidic residues" evidence="1">
    <location>
        <begin position="59"/>
        <end position="104"/>
    </location>
</feature>
<organism evidence="2 3">
    <name type="scientific">Pleurodeles waltl</name>
    <name type="common">Iberian ribbed newt</name>
    <dbReference type="NCBI Taxonomy" id="8319"/>
    <lineage>
        <taxon>Eukaryota</taxon>
        <taxon>Metazoa</taxon>
        <taxon>Chordata</taxon>
        <taxon>Craniata</taxon>
        <taxon>Vertebrata</taxon>
        <taxon>Euteleostomi</taxon>
        <taxon>Amphibia</taxon>
        <taxon>Batrachia</taxon>
        <taxon>Caudata</taxon>
        <taxon>Salamandroidea</taxon>
        <taxon>Salamandridae</taxon>
        <taxon>Pleurodelinae</taxon>
        <taxon>Pleurodeles</taxon>
    </lineage>
</organism>